<name>A0ABN8RAF9_9CNID</name>
<reference evidence="1 2" key="1">
    <citation type="submission" date="2022-05" db="EMBL/GenBank/DDBJ databases">
        <authorList>
            <consortium name="Genoscope - CEA"/>
            <person name="William W."/>
        </authorList>
    </citation>
    <scope>NUCLEOTIDE SEQUENCE [LARGE SCALE GENOMIC DNA]</scope>
</reference>
<accession>A0ABN8RAF9</accession>
<protein>
    <submittedName>
        <fullName evidence="1">Uncharacterized protein</fullName>
    </submittedName>
</protein>
<proteinExistence type="predicted"/>
<keyword evidence="2" id="KW-1185">Reference proteome</keyword>
<evidence type="ECO:0000313" key="2">
    <source>
        <dbReference type="Proteomes" id="UP001159405"/>
    </source>
</evidence>
<feature type="non-terminal residue" evidence="1">
    <location>
        <position position="1"/>
    </location>
</feature>
<sequence>QVCIDSGATANTIDCATYEAISAAKTVPLKPTNVKRHPHGEDNPAPIPLAGLFFGMINTPSGKMDLTRFLKFPKVFIGKIEKLKDYQLEPNIDSTVQPVLQKSHPAPLHCCAKVEANWTNRNQYCGIFKGLIRTWKHLVGSPSRTEAGGIMDGKIEDLKKEK</sequence>
<feature type="non-terminal residue" evidence="1">
    <location>
        <position position="162"/>
    </location>
</feature>
<organism evidence="1 2">
    <name type="scientific">Porites lobata</name>
    <dbReference type="NCBI Taxonomy" id="104759"/>
    <lineage>
        <taxon>Eukaryota</taxon>
        <taxon>Metazoa</taxon>
        <taxon>Cnidaria</taxon>
        <taxon>Anthozoa</taxon>
        <taxon>Hexacorallia</taxon>
        <taxon>Scleractinia</taxon>
        <taxon>Fungiina</taxon>
        <taxon>Poritidae</taxon>
        <taxon>Porites</taxon>
    </lineage>
</organism>
<dbReference type="Proteomes" id="UP001159405">
    <property type="component" value="Unassembled WGS sequence"/>
</dbReference>
<evidence type="ECO:0000313" key="1">
    <source>
        <dbReference type="EMBL" id="CAH3174877.1"/>
    </source>
</evidence>
<dbReference type="EMBL" id="CALNXK010000194">
    <property type="protein sequence ID" value="CAH3174877.1"/>
    <property type="molecule type" value="Genomic_DNA"/>
</dbReference>
<comment type="caution">
    <text evidence="1">The sequence shown here is derived from an EMBL/GenBank/DDBJ whole genome shotgun (WGS) entry which is preliminary data.</text>
</comment>
<gene>
    <name evidence="1" type="ORF">PLOB_00015501</name>
</gene>